<dbReference type="RefSeq" id="WP_098192751.1">
    <property type="nucleotide sequence ID" value="NZ_CP023777.1"/>
</dbReference>
<keyword evidence="2" id="KW-0456">Lyase</keyword>
<name>A0A291QR36_9BACT</name>
<dbReference type="Pfam" id="PF00903">
    <property type="entry name" value="Glyoxalase"/>
    <property type="match status" value="1"/>
</dbReference>
<dbReference type="AlphaFoldDB" id="A0A291QR36"/>
<dbReference type="InterPro" id="IPR029068">
    <property type="entry name" value="Glyas_Bleomycin-R_OHBP_Dase"/>
</dbReference>
<gene>
    <name evidence="2" type="ORF">COR50_03785</name>
</gene>
<dbReference type="GO" id="GO:0016829">
    <property type="term" value="F:lyase activity"/>
    <property type="evidence" value="ECO:0007669"/>
    <property type="project" value="UniProtKB-KW"/>
</dbReference>
<evidence type="ECO:0000259" key="1">
    <source>
        <dbReference type="PROSITE" id="PS51819"/>
    </source>
</evidence>
<protein>
    <submittedName>
        <fullName evidence="2">Lactoylglutathione lyase</fullName>
    </submittedName>
</protein>
<reference evidence="2 3" key="1">
    <citation type="submission" date="2017-10" db="EMBL/GenBank/DDBJ databases">
        <title>Paenichitinophaga pekingensis gen. nov., sp. nov., isolated from activated sludge.</title>
        <authorList>
            <person name="Jin D."/>
            <person name="Kong X."/>
            <person name="Deng Y."/>
            <person name="Bai Z."/>
        </authorList>
    </citation>
    <scope>NUCLEOTIDE SEQUENCE [LARGE SCALE GENOMIC DNA]</scope>
    <source>
        <strain evidence="2 3">13</strain>
    </source>
</reference>
<dbReference type="OrthoDB" id="9804235at2"/>
<dbReference type="InterPro" id="IPR004360">
    <property type="entry name" value="Glyas_Fos-R_dOase_dom"/>
</dbReference>
<dbReference type="EMBL" id="CP023777">
    <property type="protein sequence ID" value="ATL46363.1"/>
    <property type="molecule type" value="Genomic_DNA"/>
</dbReference>
<dbReference type="CDD" id="cd07247">
    <property type="entry name" value="SgaA_N_like"/>
    <property type="match status" value="1"/>
</dbReference>
<dbReference type="SUPFAM" id="SSF54593">
    <property type="entry name" value="Glyoxalase/Bleomycin resistance protein/Dihydroxybiphenyl dioxygenase"/>
    <property type="match status" value="1"/>
</dbReference>
<organism evidence="2 3">
    <name type="scientific">Chitinophaga caeni</name>
    <dbReference type="NCBI Taxonomy" id="2029983"/>
    <lineage>
        <taxon>Bacteria</taxon>
        <taxon>Pseudomonadati</taxon>
        <taxon>Bacteroidota</taxon>
        <taxon>Chitinophagia</taxon>
        <taxon>Chitinophagales</taxon>
        <taxon>Chitinophagaceae</taxon>
        <taxon>Chitinophaga</taxon>
    </lineage>
</organism>
<accession>A0A291QR36</accession>
<sequence>MTPNVNSINWFEIPVLDFERAKKFYEYIFDLHMIEMEINDVKMALFPSELNSRKVHGALCQGEGYEPSHKGVIIYLNGNPDLLEILNRVPKAGGKITLAKTMINEELGYMAFFNDTEGNRMALHSEQ</sequence>
<evidence type="ECO:0000313" key="2">
    <source>
        <dbReference type="EMBL" id="ATL46363.1"/>
    </source>
</evidence>
<dbReference type="PROSITE" id="PS51819">
    <property type="entry name" value="VOC"/>
    <property type="match status" value="1"/>
</dbReference>
<dbReference type="Gene3D" id="3.10.180.10">
    <property type="entry name" value="2,3-Dihydroxybiphenyl 1,2-Dioxygenase, domain 1"/>
    <property type="match status" value="1"/>
</dbReference>
<evidence type="ECO:0000313" key="3">
    <source>
        <dbReference type="Proteomes" id="UP000220133"/>
    </source>
</evidence>
<dbReference type="PANTHER" id="PTHR33993">
    <property type="entry name" value="GLYOXALASE-RELATED"/>
    <property type="match status" value="1"/>
</dbReference>
<dbReference type="PANTHER" id="PTHR33993:SF2">
    <property type="entry name" value="VOC DOMAIN-CONTAINING PROTEIN"/>
    <property type="match status" value="1"/>
</dbReference>
<dbReference type="Proteomes" id="UP000220133">
    <property type="component" value="Chromosome"/>
</dbReference>
<feature type="domain" description="VOC" evidence="1">
    <location>
        <begin position="7"/>
        <end position="126"/>
    </location>
</feature>
<keyword evidence="3" id="KW-1185">Reference proteome</keyword>
<dbReference type="KEGG" id="cbae:COR50_03785"/>
<dbReference type="InterPro" id="IPR052164">
    <property type="entry name" value="Anthracycline_SecMetBiosynth"/>
</dbReference>
<proteinExistence type="predicted"/>
<dbReference type="InterPro" id="IPR037523">
    <property type="entry name" value="VOC_core"/>
</dbReference>